<keyword evidence="1" id="KW-0472">Membrane</keyword>
<feature type="transmembrane region" description="Helical" evidence="1">
    <location>
        <begin position="85"/>
        <end position="106"/>
    </location>
</feature>
<keyword evidence="1" id="KW-1133">Transmembrane helix</keyword>
<protein>
    <submittedName>
        <fullName evidence="2">Uncharacterized protein DUF4293</fullName>
    </submittedName>
</protein>
<evidence type="ECO:0000256" key="1">
    <source>
        <dbReference type="SAM" id="Phobius"/>
    </source>
</evidence>
<dbReference type="OrthoDB" id="594989at2"/>
<dbReference type="AlphaFoldDB" id="A0A4R2EGP8"/>
<dbReference type="InterPro" id="IPR025635">
    <property type="entry name" value="DUF4293"/>
</dbReference>
<evidence type="ECO:0000313" key="2">
    <source>
        <dbReference type="EMBL" id="TCN67581.1"/>
    </source>
</evidence>
<comment type="caution">
    <text evidence="2">The sequence shown here is derived from an EMBL/GenBank/DDBJ whole genome shotgun (WGS) entry which is preliminary data.</text>
</comment>
<keyword evidence="1" id="KW-0812">Transmembrane</keyword>
<evidence type="ECO:0000313" key="3">
    <source>
        <dbReference type="Proteomes" id="UP000294830"/>
    </source>
</evidence>
<dbReference type="Proteomes" id="UP000294830">
    <property type="component" value="Unassembled WGS sequence"/>
</dbReference>
<feature type="transmembrane region" description="Helical" evidence="1">
    <location>
        <begin position="7"/>
        <end position="29"/>
    </location>
</feature>
<organism evidence="2 3">
    <name type="scientific">Acetobacteroides hydrogenigenes</name>
    <dbReference type="NCBI Taxonomy" id="979970"/>
    <lineage>
        <taxon>Bacteria</taxon>
        <taxon>Pseudomonadati</taxon>
        <taxon>Bacteroidota</taxon>
        <taxon>Bacteroidia</taxon>
        <taxon>Bacteroidales</taxon>
        <taxon>Rikenellaceae</taxon>
        <taxon>Acetobacteroides</taxon>
    </lineage>
</organism>
<feature type="transmembrane region" description="Helical" evidence="1">
    <location>
        <begin position="58"/>
        <end position="78"/>
    </location>
</feature>
<proteinExistence type="predicted"/>
<keyword evidence="3" id="KW-1185">Reference proteome</keyword>
<sequence length="157" mass="17837">MIQRIQTLYLLVAEVITVILFFSKLASFLTTDGQELILKYNGLFQIGNGLLEKMVSTWPLAVILIATAVVGFLVIFLYRRRMFQIRICFFAMFLNFGILILMGYYIYSIAVVGNSTMALSVVDAFPLLSIVLYYLAYRGIAKDEAMVIASSFRTRKK</sequence>
<feature type="transmembrane region" description="Helical" evidence="1">
    <location>
        <begin position="118"/>
        <end position="136"/>
    </location>
</feature>
<reference evidence="2 3" key="1">
    <citation type="submission" date="2019-03" db="EMBL/GenBank/DDBJ databases">
        <title>Genomic Encyclopedia of Archaeal and Bacterial Type Strains, Phase II (KMG-II): from individual species to whole genera.</title>
        <authorList>
            <person name="Goeker M."/>
        </authorList>
    </citation>
    <scope>NUCLEOTIDE SEQUENCE [LARGE SCALE GENOMIC DNA]</scope>
    <source>
        <strain evidence="2 3">RL-C</strain>
    </source>
</reference>
<name>A0A4R2EGP8_9BACT</name>
<accession>A0A4R2EGP8</accession>
<dbReference type="EMBL" id="SLWB01000007">
    <property type="protein sequence ID" value="TCN67581.1"/>
    <property type="molecule type" value="Genomic_DNA"/>
</dbReference>
<dbReference type="RefSeq" id="WP_131839221.1">
    <property type="nucleotide sequence ID" value="NZ_SLWB01000007.1"/>
</dbReference>
<gene>
    <name evidence="2" type="ORF">CLV25_10740</name>
</gene>
<dbReference type="Pfam" id="PF14126">
    <property type="entry name" value="DUF4293"/>
    <property type="match status" value="1"/>
</dbReference>